<dbReference type="EMBL" id="JXIQ01000015">
    <property type="protein sequence ID" value="KIY23605.1"/>
    <property type="molecule type" value="Genomic_DNA"/>
</dbReference>
<dbReference type="Pfam" id="PF13558">
    <property type="entry name" value="SbcC_Walker_B"/>
    <property type="match status" value="1"/>
</dbReference>
<dbReference type="PANTHER" id="PTHR45615">
    <property type="entry name" value="MYOSIN HEAVY CHAIN, NON-MUSCLE"/>
    <property type="match status" value="1"/>
</dbReference>
<protein>
    <submittedName>
        <fullName evidence="2">Chromosome partitioning protein ParA</fullName>
    </submittedName>
</protein>
<evidence type="ECO:0000313" key="3">
    <source>
        <dbReference type="Proteomes" id="UP000032512"/>
    </source>
</evidence>
<dbReference type="Proteomes" id="UP000032512">
    <property type="component" value="Unassembled WGS sequence"/>
</dbReference>
<dbReference type="NCBIfam" id="TIGR02680">
    <property type="entry name" value="TIGR02680 family protein"/>
    <property type="match status" value="1"/>
</dbReference>
<evidence type="ECO:0000313" key="2">
    <source>
        <dbReference type="EMBL" id="KIY23605.1"/>
    </source>
</evidence>
<dbReference type="OrthoDB" id="9776649at2"/>
<sequence length="1362" mass="159780">MNNTRWMMNRAGLLNFWYYDEEVFHFEKGKLLLRGSNGSGKSVTMQSFLPVLLDGKKSPDRLDPFGSKARRMDDYLLGEKEVVDRDERTGYLFMEYKKQGTEQYITTGIGMQAKRNKGIKSWYFLLTDNRRIGHDFQLAQQHTGEKIPLSAKELENRIGQGGYVVHSQREYMELVNKYVFGFQSIDAYEDLIKLLIQLRSPKLSKDFKPTVIYEILESALPPLTDDELRHLSDTIESMDQTQQQLEQLQREAESITRLESAYDTYNKYILAERTLQWEKALQKSKNAEAKMNEYNTQKQQLEQDIVRLRVELGRSQQQKQVAEQESHSLQQHEVWSLERKRTEKVEESSAAEKEILSLTKRIEDVNRKLRDELQKKQAAEDELFRYAEKEKELLGELLIDSDASGFLQHNVNVADFNRTKENGFDFTVWQKEAKGHLALIAELEKLAVESERLGQEQNRLQRNSSEKKKELDSLQKDLDHYQNWFEEEHQKLENDVFLWIENHPKLSYPNELRQEIARALQGLYDNNRFEVVRSQLFTAIQAYEAEVRKDEALTKDRIEQKEKAITEAEAELIRIKTQKMVEPARSSGTMEQRGKLSEEGVRFLPFYSAIEFQEHVTEQEKERLEAALMRTGILDSLLTDEPVSPREDAILMPEPRLMGYTLADYLVPDLEDDSSLTPEFVDQVLRSIPLQADGSGFHIDADGTYSIGCLVGHAPIEGPSKYIGRTSRKRHQRELIQQWMETIQELNEELADLKQELAILGSELVSIEMWKREMPEDAVLMDLHEQILNKQHQLKNERIMLSRIDEEWKLVYDKYTEVKRTIRDKGMQLNISMTLEDLGDALTSAQSYIDFLHELKNNDVKVFAAKKHLQTNVQRIAELEEDLDVLNGERGRKESQREKILALMESIDLQLQLKGIDEVRNRIREVQRVLNETEEAIDRVRSALPQKESDLERNEEKLADSQKDLFFWKQMSEEWGKMVEEEKRRNFFPFDETAEFGNILEKHERSKLSELLTKVFINEQVHLTEYRMFEYTEDAEMPLWFAEPQADKYEPFINEWQQLKGRRLIQMEYRGQRVSPYYVSAELKKELEEQQGWLDEQDRKLYEDIILNSVGIILRNRIQRAQQWVKEMDKIMADRDNSSGLIFSIAWKPLTAESEQELDTKDLVQLLQRNSKFLNEEDLQRITKHFQSRIGKAKELIQLRNEGSTLHQVLKEVLDYRKWFTFVLSFSRVNEPKRELSNNAFFKFSGGEKAMAMYIPLFTAAYSRYKEAGDMAPFIISLDEAFAGVDENNIRDMFEVVEQLGFNYIMNSQALWGDYDTISSLAICELVRPKNADYVTVIRYQWDGKQKSLVFEESIEEMMINE</sequence>
<reference evidence="2 3" key="1">
    <citation type="submission" date="2015-01" db="EMBL/GenBank/DDBJ databases">
        <title>Draft genome sequences of the supercritical CO2 tolerant bacteria Bacillus subterraneus MITOT1 and Bacillus cereus MIT0214.</title>
        <authorList>
            <person name="Peet K.C."/>
            <person name="Thompson J.R."/>
        </authorList>
    </citation>
    <scope>NUCLEOTIDE SEQUENCE [LARGE SCALE GENOMIC DNA]</scope>
    <source>
        <strain evidence="2 3">MITOT1</strain>
    </source>
</reference>
<keyword evidence="3" id="KW-1185">Reference proteome</keyword>
<feature type="coiled-coil region" evidence="1">
    <location>
        <begin position="443"/>
        <end position="477"/>
    </location>
</feature>
<proteinExistence type="predicted"/>
<dbReference type="PANTHER" id="PTHR45615:SF63">
    <property type="entry name" value="CHROMOSOME UNDETERMINED SCAFFOLD_10, WHOLE GENOME SHOTGUN SEQUENCE"/>
    <property type="match status" value="1"/>
</dbReference>
<evidence type="ECO:0000256" key="1">
    <source>
        <dbReference type="SAM" id="Coils"/>
    </source>
</evidence>
<dbReference type="SUPFAM" id="SSF52540">
    <property type="entry name" value="P-loop containing nucleoside triphosphate hydrolases"/>
    <property type="match status" value="1"/>
</dbReference>
<feature type="coiled-coil region" evidence="1">
    <location>
        <begin position="228"/>
        <end position="389"/>
    </location>
</feature>
<gene>
    <name evidence="2" type="ORF">UB32_02105</name>
</gene>
<accession>A0A0D6ZE88</accession>
<dbReference type="InterPro" id="IPR027417">
    <property type="entry name" value="P-loop_NTPase"/>
</dbReference>
<comment type="caution">
    <text evidence="2">The sequence shown here is derived from an EMBL/GenBank/DDBJ whole genome shotgun (WGS) entry which is preliminary data.</text>
</comment>
<name>A0A0D6ZE88_9BACI</name>
<keyword evidence="1" id="KW-0175">Coiled coil</keyword>
<feature type="coiled-coil region" evidence="1">
    <location>
        <begin position="551"/>
        <end position="578"/>
    </location>
</feature>
<feature type="coiled-coil region" evidence="1">
    <location>
        <begin position="729"/>
        <end position="763"/>
    </location>
</feature>
<dbReference type="Gene3D" id="3.40.50.300">
    <property type="entry name" value="P-loop containing nucleotide triphosphate hydrolases"/>
    <property type="match status" value="2"/>
</dbReference>
<dbReference type="PATRIC" id="fig|285983.3.peg.1863"/>
<organism evidence="2 3">
    <name type="scientific">Mesobacillus subterraneus</name>
    <dbReference type="NCBI Taxonomy" id="285983"/>
    <lineage>
        <taxon>Bacteria</taxon>
        <taxon>Bacillati</taxon>
        <taxon>Bacillota</taxon>
        <taxon>Bacilli</taxon>
        <taxon>Bacillales</taxon>
        <taxon>Bacillaceae</taxon>
        <taxon>Mesobacillus</taxon>
    </lineage>
</organism>
<feature type="coiled-coil region" evidence="1">
    <location>
        <begin position="869"/>
        <end position="964"/>
    </location>
</feature>
<dbReference type="InterPro" id="IPR013496">
    <property type="entry name" value="CHP02680"/>
</dbReference>
<dbReference type="RefSeq" id="WP_044390813.1">
    <property type="nucleotide sequence ID" value="NZ_JXIQ01000015.1"/>
</dbReference>